<gene>
    <name evidence="2" type="ORF">SAMN05216276_1001100</name>
</gene>
<evidence type="ECO:0000313" key="3">
    <source>
        <dbReference type="Proteomes" id="UP000198282"/>
    </source>
</evidence>
<dbReference type="EMBL" id="FZOD01000001">
    <property type="protein sequence ID" value="SNR90080.1"/>
    <property type="molecule type" value="Genomic_DNA"/>
</dbReference>
<sequence length="331" mass="36249">MLSGGKTTMGTELRRPPCAATPAAQLAERLAAMAMPCPMHPSVYQIEAAVIDWSREVGLDADPGAHRLAGRAFAGYDTGTASLFARWLTWLSRFREDPAAFAGVLAVAEGGEPGALPLERSFANLWRACAPGMSQEWRERFLAGLTAQHEALLAIGTPIQDRPSAGERTPIRDRPSTGERPPFQDCPSIEDYPALGRNAFGPYLFDLVEPCAGVEVPAPVQESPRWRAVVEASGDVAAWCDDLTTGRGYVAVASTWLDRPDDTAVEWVIDRVVTRMEELWTAARAIPLLLERHDLGFAASREATRVACAFLTIPRAYLEWFLESSRYRHLG</sequence>
<dbReference type="Proteomes" id="UP000198282">
    <property type="component" value="Unassembled WGS sequence"/>
</dbReference>
<proteinExistence type="predicted"/>
<dbReference type="Gene3D" id="1.10.600.10">
    <property type="entry name" value="Farnesyl Diphosphate Synthase"/>
    <property type="match status" value="1"/>
</dbReference>
<feature type="region of interest" description="Disordered" evidence="1">
    <location>
        <begin position="161"/>
        <end position="186"/>
    </location>
</feature>
<name>A0A239A3F1_9ACTN</name>
<reference evidence="2 3" key="1">
    <citation type="submission" date="2017-06" db="EMBL/GenBank/DDBJ databases">
        <authorList>
            <person name="Kim H.J."/>
            <person name="Triplett B.A."/>
        </authorList>
    </citation>
    <scope>NUCLEOTIDE SEQUENCE [LARGE SCALE GENOMIC DNA]</scope>
    <source>
        <strain evidence="2 3">CGMCC 4.2132</strain>
    </source>
</reference>
<dbReference type="InterPro" id="IPR008949">
    <property type="entry name" value="Isoprenoid_synthase_dom_sf"/>
</dbReference>
<dbReference type="SUPFAM" id="SSF48576">
    <property type="entry name" value="Terpenoid synthases"/>
    <property type="match status" value="1"/>
</dbReference>
<accession>A0A239A3F1</accession>
<dbReference type="AlphaFoldDB" id="A0A239A3F1"/>
<evidence type="ECO:0000313" key="2">
    <source>
        <dbReference type="EMBL" id="SNR90080.1"/>
    </source>
</evidence>
<evidence type="ECO:0000256" key="1">
    <source>
        <dbReference type="SAM" id="MobiDB-lite"/>
    </source>
</evidence>
<keyword evidence="3" id="KW-1185">Reference proteome</keyword>
<protein>
    <submittedName>
        <fullName evidence="2">Uncharacterized protein</fullName>
    </submittedName>
</protein>
<dbReference type="Pfam" id="PF19086">
    <property type="entry name" value="Terpene_syn_C_2"/>
    <property type="match status" value="1"/>
</dbReference>
<organism evidence="2 3">
    <name type="scientific">Streptosporangium subroseum</name>
    <dbReference type="NCBI Taxonomy" id="106412"/>
    <lineage>
        <taxon>Bacteria</taxon>
        <taxon>Bacillati</taxon>
        <taxon>Actinomycetota</taxon>
        <taxon>Actinomycetes</taxon>
        <taxon>Streptosporangiales</taxon>
        <taxon>Streptosporangiaceae</taxon>
        <taxon>Streptosporangium</taxon>
    </lineage>
</organism>